<dbReference type="EMBL" id="DS999644">
    <property type="protein sequence ID" value="EFE76134.2"/>
    <property type="molecule type" value="Genomic_DNA"/>
</dbReference>
<dbReference type="AlphaFoldDB" id="D6ATS9"/>
<sequence>MTQKTTVTDRTMIPQWRLPGIRLLLLLLLLMEDRQIFLRSS</sequence>
<organism evidence="1 2">
    <name type="scientific">Streptomyces filamentosus NRRL 15998</name>
    <dbReference type="NCBI Taxonomy" id="457431"/>
    <lineage>
        <taxon>Bacteria</taxon>
        <taxon>Bacillati</taxon>
        <taxon>Actinomycetota</taxon>
        <taxon>Actinomycetes</taxon>
        <taxon>Kitasatosporales</taxon>
        <taxon>Streptomycetaceae</taxon>
        <taxon>Streptomyces</taxon>
    </lineage>
</organism>
<proteinExistence type="predicted"/>
<evidence type="ECO:0000313" key="2">
    <source>
        <dbReference type="Proteomes" id="UP000003986"/>
    </source>
</evidence>
<protein>
    <submittedName>
        <fullName evidence="1">Predicted protein</fullName>
    </submittedName>
</protein>
<accession>D6ATS9</accession>
<dbReference type="Proteomes" id="UP000003986">
    <property type="component" value="Unassembled WGS sequence"/>
</dbReference>
<gene>
    <name evidence="1" type="ORF">SSGG_03502</name>
</gene>
<evidence type="ECO:0000313" key="1">
    <source>
        <dbReference type="EMBL" id="EFE76134.2"/>
    </source>
</evidence>
<reference evidence="2" key="1">
    <citation type="submission" date="2008-10" db="EMBL/GenBank/DDBJ databases">
        <authorList>
            <person name="Molnar K."/>
        </authorList>
    </citation>
    <scope>NUCLEOTIDE SEQUENCE [LARGE SCALE GENOMIC DNA]</scope>
    <source>
        <strain evidence="2">NRRL 15998</strain>
    </source>
</reference>
<name>D6ATS9_STRFL</name>
<reference evidence="2" key="2">
    <citation type="submission" date="2008-12" db="EMBL/GenBank/DDBJ databases">
        <title>Annotation of Streptomyces roseosporus strain NRRL 15998.</title>
        <authorList>
            <consortium name="The Broad Institute Genome Sequencing Platform"/>
            <consortium name="Broad Institute Microbial Sequencing Center"/>
            <person name="Fischbach M."/>
            <person name="Ward D."/>
            <person name="Young S."/>
            <person name="Kodira C.D."/>
            <person name="Zeng Q."/>
            <person name="Koehrsen M."/>
            <person name="Godfrey P."/>
            <person name="Alvarado L."/>
            <person name="Berlin A.M."/>
            <person name="Borenstein D."/>
            <person name="Chen Z."/>
            <person name="Engels R."/>
            <person name="Freedman E."/>
            <person name="Gellesch M."/>
            <person name="Goldberg J."/>
            <person name="Griggs A."/>
            <person name="Gujja S."/>
            <person name="Heiman D.I."/>
            <person name="Hepburn T.A."/>
            <person name="Howarth C."/>
            <person name="Jen D."/>
            <person name="Larson L."/>
            <person name="Lewis B."/>
            <person name="Mehta T."/>
            <person name="Park D."/>
            <person name="Pearson M."/>
            <person name="Roberts A."/>
            <person name="Saif S."/>
            <person name="Shea T.D."/>
            <person name="Shenoy N."/>
            <person name="Sisk P."/>
            <person name="Stolte C."/>
            <person name="Sykes S.N."/>
            <person name="Walk T."/>
            <person name="White J."/>
            <person name="Yandava C."/>
            <person name="Straight P."/>
            <person name="Clardy J."/>
            <person name="Hung D."/>
            <person name="Kolter R."/>
            <person name="Mekalanos J."/>
            <person name="Walker S."/>
            <person name="Walsh C.T."/>
            <person name="Wieland B.L.C."/>
            <person name="Ilzarbe M."/>
            <person name="Galagan J."/>
            <person name="Nusbaum C."/>
            <person name="Birren B."/>
        </authorList>
    </citation>
    <scope>NUCLEOTIDE SEQUENCE [LARGE SCALE GENOMIC DNA]</scope>
    <source>
        <strain evidence="2">NRRL 15998</strain>
    </source>
</reference>